<dbReference type="InterPro" id="IPR029479">
    <property type="entry name" value="Nitroreductase"/>
</dbReference>
<dbReference type="CDD" id="cd02062">
    <property type="entry name" value="Nitro_FMN_reductase"/>
    <property type="match status" value="1"/>
</dbReference>
<dbReference type="AlphaFoldDB" id="A0A4R7KT17"/>
<dbReference type="GO" id="GO:0016491">
    <property type="term" value="F:oxidoreductase activity"/>
    <property type="evidence" value="ECO:0007669"/>
    <property type="project" value="UniProtKB-KW"/>
</dbReference>
<protein>
    <submittedName>
        <fullName evidence="4">Nitroreductase</fullName>
    </submittedName>
</protein>
<dbReference type="Gene3D" id="2.20.180.10">
    <property type="entry name" value="putative fmn-dependent nitroreductase like domains"/>
    <property type="match status" value="1"/>
</dbReference>
<proteinExistence type="inferred from homology"/>
<organism evidence="4 5">
    <name type="scientific">Fonticella tunisiensis</name>
    <dbReference type="NCBI Taxonomy" id="1096341"/>
    <lineage>
        <taxon>Bacteria</taxon>
        <taxon>Bacillati</taxon>
        <taxon>Bacillota</taxon>
        <taxon>Clostridia</taxon>
        <taxon>Eubacteriales</taxon>
        <taxon>Clostridiaceae</taxon>
        <taxon>Fonticella</taxon>
    </lineage>
</organism>
<evidence type="ECO:0000313" key="5">
    <source>
        <dbReference type="Proteomes" id="UP000295325"/>
    </source>
</evidence>
<evidence type="ECO:0000256" key="2">
    <source>
        <dbReference type="ARBA" id="ARBA00023002"/>
    </source>
</evidence>
<comment type="caution">
    <text evidence="4">The sequence shown here is derived from an EMBL/GenBank/DDBJ whole genome shotgun (WGS) entry which is preliminary data.</text>
</comment>
<feature type="domain" description="Nitroreductase" evidence="3">
    <location>
        <begin position="10"/>
        <end position="150"/>
    </location>
</feature>
<dbReference type="PANTHER" id="PTHR43673:SF10">
    <property type="entry name" value="NADH DEHYDROGENASE_NAD(P)H NITROREDUCTASE XCC3605-RELATED"/>
    <property type="match status" value="1"/>
</dbReference>
<dbReference type="RefSeq" id="WP_133627258.1">
    <property type="nucleotide sequence ID" value="NZ_SOAZ01000003.1"/>
</dbReference>
<evidence type="ECO:0000256" key="1">
    <source>
        <dbReference type="ARBA" id="ARBA00007118"/>
    </source>
</evidence>
<dbReference type="PANTHER" id="PTHR43673">
    <property type="entry name" value="NAD(P)H NITROREDUCTASE YDGI-RELATED"/>
    <property type="match status" value="1"/>
</dbReference>
<name>A0A4R7KT17_9CLOT</name>
<comment type="similarity">
    <text evidence="1">Belongs to the nitroreductase family.</text>
</comment>
<reference evidence="4 5" key="1">
    <citation type="submission" date="2019-03" db="EMBL/GenBank/DDBJ databases">
        <title>Genomic Encyclopedia of Type Strains, Phase IV (KMG-IV): sequencing the most valuable type-strain genomes for metagenomic binning, comparative biology and taxonomic classification.</title>
        <authorList>
            <person name="Goeker M."/>
        </authorList>
    </citation>
    <scope>NUCLEOTIDE SEQUENCE [LARGE SCALE GENOMIC DNA]</scope>
    <source>
        <strain evidence="4 5">DSM 24455</strain>
    </source>
</reference>
<keyword evidence="5" id="KW-1185">Reference proteome</keyword>
<dbReference type="OrthoDB" id="9804207at2"/>
<dbReference type="Proteomes" id="UP000295325">
    <property type="component" value="Unassembled WGS sequence"/>
</dbReference>
<gene>
    <name evidence="4" type="ORF">EDD71_103139</name>
</gene>
<dbReference type="InterPro" id="IPR023312">
    <property type="entry name" value="Put_nitroreductase_C_bac"/>
</dbReference>
<dbReference type="Pfam" id="PF00881">
    <property type="entry name" value="Nitroreductase"/>
    <property type="match status" value="1"/>
</dbReference>
<evidence type="ECO:0000313" key="4">
    <source>
        <dbReference type="EMBL" id="TDT62862.1"/>
    </source>
</evidence>
<dbReference type="EMBL" id="SOAZ01000003">
    <property type="protein sequence ID" value="TDT62862.1"/>
    <property type="molecule type" value="Genomic_DNA"/>
</dbReference>
<dbReference type="InterPro" id="IPR000415">
    <property type="entry name" value="Nitroreductase-like"/>
</dbReference>
<accession>A0A4R7KT17</accession>
<dbReference type="SUPFAM" id="SSF55469">
    <property type="entry name" value="FMN-dependent nitroreductase-like"/>
    <property type="match status" value="1"/>
</dbReference>
<sequence>MFRDLVLKNRSYRRFYEEHEIDRDTLVELVDLARLSPSARNMQPIRYMLVNERDKNAEVYTNLVWAGYLKDWHGPEEGERPSAYIVMLGDKRLSNNFDLDTGISAQTILLGAVEKGLGGCMIGSINKPKLREVLNISGDYEILLVIALGKPKEPVVIEPVKEDGDIKYWNDVDGVHHVPKRALEDLIIK</sequence>
<evidence type="ECO:0000259" key="3">
    <source>
        <dbReference type="Pfam" id="PF00881"/>
    </source>
</evidence>
<dbReference type="Gene3D" id="3.40.109.10">
    <property type="entry name" value="NADH Oxidase"/>
    <property type="match status" value="1"/>
</dbReference>
<keyword evidence="2" id="KW-0560">Oxidoreductase</keyword>